<name>A0AAW2DYK5_9ROSI</name>
<evidence type="ECO:0000256" key="5">
    <source>
        <dbReference type="ARBA" id="ARBA00023043"/>
    </source>
</evidence>
<feature type="transmembrane region" description="Helical" evidence="8">
    <location>
        <begin position="502"/>
        <end position="524"/>
    </location>
</feature>
<dbReference type="Proteomes" id="UP001459277">
    <property type="component" value="Unassembled WGS sequence"/>
</dbReference>
<keyword evidence="4 8" id="KW-1133">Transmembrane helix</keyword>
<evidence type="ECO:0000256" key="6">
    <source>
        <dbReference type="ARBA" id="ARBA00023136"/>
    </source>
</evidence>
<dbReference type="Gene3D" id="1.25.40.20">
    <property type="entry name" value="Ankyrin repeat-containing domain"/>
    <property type="match status" value="2"/>
</dbReference>
<evidence type="ECO:0000256" key="7">
    <source>
        <dbReference type="PROSITE-ProRule" id="PRU00023"/>
    </source>
</evidence>
<dbReference type="InterPro" id="IPR036770">
    <property type="entry name" value="Ankyrin_rpt-contain_sf"/>
</dbReference>
<dbReference type="InterPro" id="IPR026961">
    <property type="entry name" value="PGG_dom"/>
</dbReference>
<evidence type="ECO:0000313" key="10">
    <source>
        <dbReference type="EMBL" id="KAL0014350.1"/>
    </source>
</evidence>
<dbReference type="Pfam" id="PF13962">
    <property type="entry name" value="PGG"/>
    <property type="match status" value="1"/>
</dbReference>
<dbReference type="SUPFAM" id="SSF48403">
    <property type="entry name" value="Ankyrin repeat"/>
    <property type="match status" value="2"/>
</dbReference>
<dbReference type="PANTHER" id="PTHR24186:SF50">
    <property type="entry name" value="ANKYRIN REPEAT-CONTAINING PROTEIN ITN1-LIKE ISOFORM X1"/>
    <property type="match status" value="1"/>
</dbReference>
<sequence>MSVAELFDAAISGNINRFNGVIVGGALISLQHVTPSGNCILHVAAKSGQVQIMQKVLDSLYPHSPLHARNCKGNTALHIATSLGHLDMSELLINRAIDQEAEVKRLLLRAQNVGQNTALHLAVKHGHYDIVDLLITKEPGLTSITNKAGESPLFQAVDRGFFEIALRILEISECSDEGRNKMNVLHAAVIRVEIKSRFKTIRRDWWQNIQTCLNIFGAPQRRLDITGADFVRKMLDKFPNAIMKADDFGWTPLHYAAYFGNFEVVKLFLENNNIAVAYKQDTQGMSALHISAMKGHCDVMRAIIEKFPYTSEFLDKRGRTALHLAAESGRTKAVKILLSSLAFQDLINVQENDKGNTAMHLAAIKSRYKVLILLAGNSRVEKRATNKEGKTVADILQLDKLLGWIEIMLPNRSKALLSLEKEVERQNTGEQIAESEGHEQFKESQRVEAAAKVQGDFEELKKYNVVVMTLITTVTFAAAFQVPGGYDGNGHANLQKRRDFRIFLIFDTFSFGSSAFSLLIYFAMPVIQKMTFVLKIVQPVAVFLSIISLSFMIFAFSFGVAAVLDEKSSLYALSNISALYGWAFPVLVFGIIYYIFIIPLTYIRNKLVRPF</sequence>
<feature type="repeat" description="ANK" evidence="7">
    <location>
        <begin position="114"/>
        <end position="146"/>
    </location>
</feature>
<accession>A0AAW2DYK5</accession>
<gene>
    <name evidence="10" type="ORF">SO802_001419</name>
</gene>
<comment type="caution">
    <text evidence="10">The sequence shown here is derived from an EMBL/GenBank/DDBJ whole genome shotgun (WGS) entry which is preliminary data.</text>
</comment>
<feature type="transmembrane region" description="Helical" evidence="8">
    <location>
        <begin position="463"/>
        <end position="482"/>
    </location>
</feature>
<dbReference type="PROSITE" id="PS50088">
    <property type="entry name" value="ANK_REPEAT"/>
    <property type="match status" value="4"/>
</dbReference>
<evidence type="ECO:0000313" key="11">
    <source>
        <dbReference type="Proteomes" id="UP001459277"/>
    </source>
</evidence>
<feature type="repeat" description="ANK" evidence="7">
    <location>
        <begin position="72"/>
        <end position="104"/>
    </location>
</feature>
<comment type="subcellular location">
    <subcellularLocation>
        <location evidence="1">Membrane</location>
        <topology evidence="1">Multi-pass membrane protein</topology>
    </subcellularLocation>
</comment>
<dbReference type="SMART" id="SM00248">
    <property type="entry name" value="ANK"/>
    <property type="match status" value="8"/>
</dbReference>
<feature type="transmembrane region" description="Helical" evidence="8">
    <location>
        <begin position="582"/>
        <end position="603"/>
    </location>
</feature>
<feature type="repeat" description="ANK" evidence="7">
    <location>
        <begin position="317"/>
        <end position="349"/>
    </location>
</feature>
<organism evidence="10 11">
    <name type="scientific">Lithocarpus litseifolius</name>
    <dbReference type="NCBI Taxonomy" id="425828"/>
    <lineage>
        <taxon>Eukaryota</taxon>
        <taxon>Viridiplantae</taxon>
        <taxon>Streptophyta</taxon>
        <taxon>Embryophyta</taxon>
        <taxon>Tracheophyta</taxon>
        <taxon>Spermatophyta</taxon>
        <taxon>Magnoliopsida</taxon>
        <taxon>eudicotyledons</taxon>
        <taxon>Gunneridae</taxon>
        <taxon>Pentapetalae</taxon>
        <taxon>rosids</taxon>
        <taxon>fabids</taxon>
        <taxon>Fagales</taxon>
        <taxon>Fagaceae</taxon>
        <taxon>Lithocarpus</taxon>
    </lineage>
</organism>
<dbReference type="AlphaFoldDB" id="A0AAW2DYK5"/>
<reference evidence="10 11" key="1">
    <citation type="submission" date="2024-01" db="EMBL/GenBank/DDBJ databases">
        <title>A telomere-to-telomere, gap-free genome of sweet tea (Lithocarpus litseifolius).</title>
        <authorList>
            <person name="Zhou J."/>
        </authorList>
    </citation>
    <scope>NUCLEOTIDE SEQUENCE [LARGE SCALE GENOMIC DNA]</scope>
    <source>
        <strain evidence="10">Zhou-2022a</strain>
        <tissue evidence="10">Leaf</tissue>
    </source>
</reference>
<evidence type="ECO:0000256" key="3">
    <source>
        <dbReference type="ARBA" id="ARBA00022737"/>
    </source>
</evidence>
<dbReference type="InterPro" id="IPR002110">
    <property type="entry name" value="Ankyrin_rpt"/>
</dbReference>
<keyword evidence="2 8" id="KW-0812">Transmembrane</keyword>
<keyword evidence="3" id="KW-0677">Repeat</keyword>
<evidence type="ECO:0000256" key="2">
    <source>
        <dbReference type="ARBA" id="ARBA00022692"/>
    </source>
</evidence>
<proteinExistence type="predicted"/>
<feature type="transmembrane region" description="Helical" evidence="8">
    <location>
        <begin position="536"/>
        <end position="562"/>
    </location>
</feature>
<dbReference type="GO" id="GO:0005886">
    <property type="term" value="C:plasma membrane"/>
    <property type="evidence" value="ECO:0007669"/>
    <property type="project" value="TreeGrafter"/>
</dbReference>
<evidence type="ECO:0000259" key="9">
    <source>
        <dbReference type="Pfam" id="PF13962"/>
    </source>
</evidence>
<evidence type="ECO:0000256" key="1">
    <source>
        <dbReference type="ARBA" id="ARBA00004141"/>
    </source>
</evidence>
<dbReference type="PANTHER" id="PTHR24186">
    <property type="entry name" value="PROTEIN PHOSPHATASE 1 REGULATORY SUBUNIT"/>
    <property type="match status" value="1"/>
</dbReference>
<keyword evidence="5 7" id="KW-0040">ANK repeat</keyword>
<evidence type="ECO:0000256" key="4">
    <source>
        <dbReference type="ARBA" id="ARBA00022989"/>
    </source>
</evidence>
<dbReference type="Pfam" id="PF00023">
    <property type="entry name" value="Ank"/>
    <property type="match status" value="1"/>
</dbReference>
<protein>
    <recommendedName>
        <fullName evidence="9">PGG domain-containing protein</fullName>
    </recommendedName>
</protein>
<evidence type="ECO:0000256" key="8">
    <source>
        <dbReference type="SAM" id="Phobius"/>
    </source>
</evidence>
<feature type="repeat" description="ANK" evidence="7">
    <location>
        <begin position="248"/>
        <end position="272"/>
    </location>
</feature>
<feature type="domain" description="PGG" evidence="9">
    <location>
        <begin position="457"/>
        <end position="562"/>
    </location>
</feature>
<dbReference type="Pfam" id="PF12796">
    <property type="entry name" value="Ank_2"/>
    <property type="match status" value="3"/>
</dbReference>
<dbReference type="PROSITE" id="PS50297">
    <property type="entry name" value="ANK_REP_REGION"/>
    <property type="match status" value="4"/>
</dbReference>
<dbReference type="EMBL" id="JAZDWU010000001">
    <property type="protein sequence ID" value="KAL0014350.1"/>
    <property type="molecule type" value="Genomic_DNA"/>
</dbReference>
<keyword evidence="11" id="KW-1185">Reference proteome</keyword>
<keyword evidence="6 8" id="KW-0472">Membrane</keyword>